<evidence type="ECO:0000313" key="5">
    <source>
        <dbReference type="Proteomes" id="UP001347796"/>
    </source>
</evidence>
<comment type="caution">
    <text evidence="4">The sequence shown here is derived from an EMBL/GenBank/DDBJ whole genome shotgun (WGS) entry which is preliminary data.</text>
</comment>
<dbReference type="PANTHER" id="PTHR10804">
    <property type="entry name" value="PROTEASE FAMILY M24 METHIONYL AMINOPEPTIDASE, AMINOPEPTIDASE P"/>
    <property type="match status" value="1"/>
</dbReference>
<proteinExistence type="inferred from homology"/>
<dbReference type="AlphaFoldDB" id="A0AAN8JRE9"/>
<accession>A0AAN8JRE9</accession>
<dbReference type="InterPro" id="IPR047113">
    <property type="entry name" value="PA2G4/ARX1"/>
</dbReference>
<dbReference type="InterPro" id="IPR036388">
    <property type="entry name" value="WH-like_DNA-bd_sf"/>
</dbReference>
<dbReference type="InterPro" id="IPR004545">
    <property type="entry name" value="PA2G4"/>
</dbReference>
<organism evidence="4 5">
    <name type="scientific">Patella caerulea</name>
    <name type="common">Rayed Mediterranean limpet</name>
    <dbReference type="NCBI Taxonomy" id="87958"/>
    <lineage>
        <taxon>Eukaryota</taxon>
        <taxon>Metazoa</taxon>
        <taxon>Spiralia</taxon>
        <taxon>Lophotrochozoa</taxon>
        <taxon>Mollusca</taxon>
        <taxon>Gastropoda</taxon>
        <taxon>Patellogastropoda</taxon>
        <taxon>Patelloidea</taxon>
        <taxon>Patellidae</taxon>
        <taxon>Patella</taxon>
    </lineage>
</organism>
<feature type="region of interest" description="Disordered" evidence="2">
    <location>
        <begin position="373"/>
        <end position="399"/>
    </location>
</feature>
<dbReference type="Proteomes" id="UP001347796">
    <property type="component" value="Unassembled WGS sequence"/>
</dbReference>
<evidence type="ECO:0000256" key="1">
    <source>
        <dbReference type="ARBA" id="ARBA00007319"/>
    </source>
</evidence>
<reference evidence="4 5" key="1">
    <citation type="submission" date="2024-01" db="EMBL/GenBank/DDBJ databases">
        <title>The genome of the rayed Mediterranean limpet Patella caerulea (Linnaeus, 1758).</title>
        <authorList>
            <person name="Anh-Thu Weber A."/>
            <person name="Halstead-Nussloch G."/>
        </authorList>
    </citation>
    <scope>NUCLEOTIDE SEQUENCE [LARGE SCALE GENOMIC DNA]</scope>
    <source>
        <strain evidence="4">AATW-2023a</strain>
        <tissue evidence="4">Whole specimen</tissue>
    </source>
</reference>
<dbReference type="Pfam" id="PF00557">
    <property type="entry name" value="Peptidase_M24"/>
    <property type="match status" value="1"/>
</dbReference>
<comment type="similarity">
    <text evidence="1">Belongs to the peptidase M24 family.</text>
</comment>
<sequence length="399" mass="43849">MADSEEQEPTPAKQDVLKKYKAAGVIVKTVFGEILQKIQPGASVHEICGYGNNRILEETSKIYKKEKSIKKGIAFPVCLSVNNCICHFSPLKTDPDVTLKDGDLVKIDLGAQIDGYIAVAAYTVVVGATPENKVKGRKADVILAAYNASQAALRLVKPGNENFTVTETIQKVAESFDCKPIEGMLSHQLKRNVIDGEKAFIINPSDLQKKELEKCTFEVHEVYGVDVLVSTGKGKGKDMDTRTTVYKKRDCSYQLKMRTSRQFLTEVNKKFGFLPFSLSLCEDEKTARMGVVECYKHDVMQPFNVLYEKEGELVAQFKFTVVLMPNGTVQATELPFDPTLYESEHSIQDEELKTILATDVFVKSKKNMKKAASAAAQEAEAAASNPEAGAAAGGDNPAK</sequence>
<dbReference type="InterPro" id="IPR000994">
    <property type="entry name" value="Pept_M24"/>
</dbReference>
<dbReference type="EMBL" id="JAZGQO010000007">
    <property type="protein sequence ID" value="KAK6182626.1"/>
    <property type="molecule type" value="Genomic_DNA"/>
</dbReference>
<evidence type="ECO:0000313" key="4">
    <source>
        <dbReference type="EMBL" id="KAK6182626.1"/>
    </source>
</evidence>
<dbReference type="InterPro" id="IPR036005">
    <property type="entry name" value="Creatinase/aminopeptidase-like"/>
</dbReference>
<name>A0AAN8JRE9_PATCE</name>
<dbReference type="InterPro" id="IPR036390">
    <property type="entry name" value="WH_DNA-bd_sf"/>
</dbReference>
<dbReference type="FunFam" id="1.10.10.10:FF:000029">
    <property type="entry name" value="Proliferation-associated 2G4, a"/>
    <property type="match status" value="1"/>
</dbReference>
<dbReference type="CDD" id="cd01089">
    <property type="entry name" value="PA2G4-like"/>
    <property type="match status" value="1"/>
</dbReference>
<dbReference type="Gene3D" id="1.10.10.10">
    <property type="entry name" value="Winged helix-like DNA-binding domain superfamily/Winged helix DNA-binding domain"/>
    <property type="match status" value="1"/>
</dbReference>
<dbReference type="PANTHER" id="PTHR10804:SF11">
    <property type="entry name" value="PROLIFERATION-ASSOCIATED PROTEIN 2G4"/>
    <property type="match status" value="1"/>
</dbReference>
<evidence type="ECO:0000256" key="2">
    <source>
        <dbReference type="SAM" id="MobiDB-lite"/>
    </source>
</evidence>
<dbReference type="Gene3D" id="3.90.230.10">
    <property type="entry name" value="Creatinase/methionine aminopeptidase superfamily"/>
    <property type="match status" value="1"/>
</dbReference>
<dbReference type="SUPFAM" id="SSF46785">
    <property type="entry name" value="Winged helix' DNA-binding domain"/>
    <property type="match status" value="1"/>
</dbReference>
<evidence type="ECO:0000259" key="3">
    <source>
        <dbReference type="Pfam" id="PF00557"/>
    </source>
</evidence>
<gene>
    <name evidence="4" type="ORF">SNE40_010268</name>
</gene>
<dbReference type="FunFam" id="3.90.230.10:FF:000013">
    <property type="entry name" value="DNA-binding protein, 42 kDa"/>
    <property type="match status" value="1"/>
</dbReference>
<dbReference type="NCBIfam" id="TIGR00495">
    <property type="entry name" value="crvDNA_42K"/>
    <property type="match status" value="1"/>
</dbReference>
<dbReference type="SUPFAM" id="SSF55920">
    <property type="entry name" value="Creatinase/aminopeptidase"/>
    <property type="match status" value="1"/>
</dbReference>
<feature type="domain" description="Peptidase M24" evidence="3">
    <location>
        <begin position="19"/>
        <end position="203"/>
    </location>
</feature>
<keyword evidence="5" id="KW-1185">Reference proteome</keyword>
<protein>
    <recommendedName>
        <fullName evidence="3">Peptidase M24 domain-containing protein</fullName>
    </recommendedName>
</protein>